<dbReference type="EMBL" id="BSFQ01000003">
    <property type="protein sequence ID" value="GLL09866.1"/>
    <property type="molecule type" value="Genomic_DNA"/>
</dbReference>
<feature type="region of interest" description="Disordered" evidence="1">
    <location>
        <begin position="162"/>
        <end position="201"/>
    </location>
</feature>
<evidence type="ECO:0000256" key="1">
    <source>
        <dbReference type="SAM" id="MobiDB-lite"/>
    </source>
</evidence>
<comment type="caution">
    <text evidence="3">The sequence shown here is derived from an EMBL/GenBank/DDBJ whole genome shotgun (WGS) entry which is preliminary data.</text>
</comment>
<gene>
    <name evidence="3" type="ORF">GCM10017577_10060</name>
</gene>
<reference evidence="3" key="2">
    <citation type="submission" date="2023-01" db="EMBL/GenBank/DDBJ databases">
        <authorList>
            <person name="Sun Q."/>
            <person name="Evtushenko L."/>
        </authorList>
    </citation>
    <scope>NUCLEOTIDE SEQUENCE</scope>
    <source>
        <strain evidence="3">VKM Ac-1069</strain>
    </source>
</reference>
<dbReference type="InterPro" id="IPR002575">
    <property type="entry name" value="Aminoglycoside_PTrfase"/>
</dbReference>
<dbReference type="AlphaFoldDB" id="A0A9W6NUV8"/>
<dbReference type="CDD" id="cd05154">
    <property type="entry name" value="ACAD10_11_N-like"/>
    <property type="match status" value="1"/>
</dbReference>
<proteinExistence type="predicted"/>
<protein>
    <recommendedName>
        <fullName evidence="2">Aminoglycoside phosphotransferase domain-containing protein</fullName>
    </recommendedName>
</protein>
<organism evidence="3 4">
    <name type="scientific">Pseudonocardia halophobica</name>
    <dbReference type="NCBI Taxonomy" id="29401"/>
    <lineage>
        <taxon>Bacteria</taxon>
        <taxon>Bacillati</taxon>
        <taxon>Actinomycetota</taxon>
        <taxon>Actinomycetes</taxon>
        <taxon>Pseudonocardiales</taxon>
        <taxon>Pseudonocardiaceae</taxon>
        <taxon>Pseudonocardia</taxon>
    </lineage>
</organism>
<evidence type="ECO:0000259" key="2">
    <source>
        <dbReference type="Pfam" id="PF01636"/>
    </source>
</evidence>
<dbReference type="InterPro" id="IPR051678">
    <property type="entry name" value="AGP_Transferase"/>
</dbReference>
<feature type="domain" description="Aminoglycoside phosphotransferase" evidence="2">
    <location>
        <begin position="21"/>
        <end position="158"/>
    </location>
</feature>
<dbReference type="Pfam" id="PF01636">
    <property type="entry name" value="APH"/>
    <property type="match status" value="1"/>
</dbReference>
<accession>A0A9W6NUV8</accession>
<sequence>MLEPVLELLDWHGLSRGPVRARRIGEGISNVTFLLERDDRRMALRRPPRPPYHQRAHDVLREARLLTALRAVPWPPRVLATCEDPGPIGAPFYVMEHVEGEVLTDTLPAFWQSTQAATALADELVDTLVALHELPWLDTDLADFGRPDTMRQRRVDSFGRIWDSSPHRDIPRPMPRRPGYAPTSRTSGPSPSRTATTGSAT</sequence>
<dbReference type="PANTHER" id="PTHR21310">
    <property type="entry name" value="AMINOGLYCOSIDE PHOSPHOTRANSFERASE-RELATED-RELATED"/>
    <property type="match status" value="1"/>
</dbReference>
<dbReference type="InterPro" id="IPR011009">
    <property type="entry name" value="Kinase-like_dom_sf"/>
</dbReference>
<dbReference type="Gene3D" id="3.30.200.20">
    <property type="entry name" value="Phosphorylase Kinase, domain 1"/>
    <property type="match status" value="1"/>
</dbReference>
<evidence type="ECO:0000313" key="4">
    <source>
        <dbReference type="Proteomes" id="UP001143463"/>
    </source>
</evidence>
<dbReference type="Gene3D" id="3.90.1200.10">
    <property type="match status" value="1"/>
</dbReference>
<evidence type="ECO:0000313" key="3">
    <source>
        <dbReference type="EMBL" id="GLL09866.1"/>
    </source>
</evidence>
<dbReference type="SUPFAM" id="SSF56112">
    <property type="entry name" value="Protein kinase-like (PK-like)"/>
    <property type="match status" value="1"/>
</dbReference>
<dbReference type="PANTHER" id="PTHR21310:SF40">
    <property type="entry name" value="AMINOGLYCOSIDE PHOSPHOTRANSFERASE DOMAIN-CONTAINING PROTEIN-RELATED"/>
    <property type="match status" value="1"/>
</dbReference>
<name>A0A9W6NUV8_9PSEU</name>
<dbReference type="Proteomes" id="UP001143463">
    <property type="component" value="Unassembled WGS sequence"/>
</dbReference>
<keyword evidence="4" id="KW-1185">Reference proteome</keyword>
<feature type="compositionally biased region" description="Low complexity" evidence="1">
    <location>
        <begin position="181"/>
        <end position="201"/>
    </location>
</feature>
<reference evidence="3" key="1">
    <citation type="journal article" date="2014" name="Int. J. Syst. Evol. Microbiol.">
        <title>Complete genome sequence of Corynebacterium casei LMG S-19264T (=DSM 44701T), isolated from a smear-ripened cheese.</title>
        <authorList>
            <consortium name="US DOE Joint Genome Institute (JGI-PGF)"/>
            <person name="Walter F."/>
            <person name="Albersmeier A."/>
            <person name="Kalinowski J."/>
            <person name="Ruckert C."/>
        </authorList>
    </citation>
    <scope>NUCLEOTIDE SEQUENCE</scope>
    <source>
        <strain evidence="3">VKM Ac-1069</strain>
    </source>
</reference>
<dbReference type="InterPro" id="IPR041726">
    <property type="entry name" value="ACAD10_11_N"/>
</dbReference>